<dbReference type="EMBL" id="BDGU01000136">
    <property type="protein sequence ID" value="GAW03208.1"/>
    <property type="molecule type" value="Genomic_DNA"/>
</dbReference>
<feature type="region of interest" description="Disordered" evidence="1">
    <location>
        <begin position="23"/>
        <end position="42"/>
    </location>
</feature>
<sequence length="542" mass="60495">MPELPRELWIEILAMASLAASAQDKEKGRKSRRESKRYSNGTISAPYSSNTARLECLTWTCYPHLPLPLPIPFSPSGEFTGFNSLRSLHLYLPYNDGMESFSFPEYPELDGSINTKYQPPLHLPSLTKLTLTLSDPILSKSHKGSTGYTYSTPPNTLLALLAEWDLPSLRILTMNTPYTLHHSNDGRGQNPQQHHDANDAADERLGYKLGDGFWRFFKSHGSRIVVLEFGRISAGSQISPRQTLSPLSRLASRASHIAREGYAEGSEAPGYGYEYSYIRDVQEMEDRWIEAQVRDANREQVEAERLAEVEREREEFESWTKPFPSSAGAAAASSPLSSSFSSMSASSQNLASLTPNLRTFICSASLSSSHDQDLTFNGLDAFDDAADAFDALEWDWTHPDWVAPHPLLPSHPNVRMIGIREIGERVRADWDEREEGVIWDQSELGSENGMGDHNNPFFMLYLQLSSLLLPSVDDAEHPDETTPRYTPIFNAGSLWILTFKDLQKDVTPTIAHTLAKSELGTPAAVTQYRKPVNAQALYPGAP</sequence>
<gene>
    <name evidence="2" type="ORF">LENED_004913</name>
</gene>
<evidence type="ECO:0000313" key="2">
    <source>
        <dbReference type="EMBL" id="GAW03208.1"/>
    </source>
</evidence>
<comment type="caution">
    <text evidence="2">The sequence shown here is derived from an EMBL/GenBank/DDBJ whole genome shotgun (WGS) entry which is preliminary data.</text>
</comment>
<reference evidence="2 3" key="1">
    <citation type="submission" date="2016-08" db="EMBL/GenBank/DDBJ databases">
        <authorList>
            <consortium name="Lentinula edodes genome sequencing consortium"/>
            <person name="Sakamoto Y."/>
            <person name="Nakade K."/>
            <person name="Sato S."/>
            <person name="Yoshida Y."/>
            <person name="Miyazaki K."/>
            <person name="Natsume S."/>
            <person name="Konno N."/>
        </authorList>
    </citation>
    <scope>NUCLEOTIDE SEQUENCE [LARGE SCALE GENOMIC DNA]</scope>
    <source>
        <strain evidence="2 3">NBRC 111202</strain>
    </source>
</reference>
<keyword evidence="3" id="KW-1185">Reference proteome</keyword>
<dbReference type="Proteomes" id="UP000188533">
    <property type="component" value="Unassembled WGS sequence"/>
</dbReference>
<evidence type="ECO:0000256" key="1">
    <source>
        <dbReference type="SAM" id="MobiDB-lite"/>
    </source>
</evidence>
<dbReference type="AlphaFoldDB" id="A0A1Q3E7I1"/>
<protein>
    <submittedName>
        <fullName evidence="2">Uncharacterized protein</fullName>
    </submittedName>
</protein>
<accession>A0A1Q3E7I1</accession>
<reference evidence="2 3" key="2">
    <citation type="submission" date="2017-02" db="EMBL/GenBank/DDBJ databases">
        <title>A genome survey and senescence transcriptome analysis in Lentinula edodes.</title>
        <authorList>
            <person name="Sakamoto Y."/>
            <person name="Nakade K."/>
            <person name="Sato S."/>
            <person name="Yoshida Y."/>
            <person name="Miyazaki K."/>
            <person name="Natsume S."/>
            <person name="Konno N."/>
        </authorList>
    </citation>
    <scope>NUCLEOTIDE SEQUENCE [LARGE SCALE GENOMIC DNA]</scope>
    <source>
        <strain evidence="2 3">NBRC 111202</strain>
    </source>
</reference>
<evidence type="ECO:0000313" key="3">
    <source>
        <dbReference type="Proteomes" id="UP000188533"/>
    </source>
</evidence>
<proteinExistence type="predicted"/>
<organism evidence="2 3">
    <name type="scientific">Lentinula edodes</name>
    <name type="common">Shiitake mushroom</name>
    <name type="synonym">Lentinus edodes</name>
    <dbReference type="NCBI Taxonomy" id="5353"/>
    <lineage>
        <taxon>Eukaryota</taxon>
        <taxon>Fungi</taxon>
        <taxon>Dikarya</taxon>
        <taxon>Basidiomycota</taxon>
        <taxon>Agaricomycotina</taxon>
        <taxon>Agaricomycetes</taxon>
        <taxon>Agaricomycetidae</taxon>
        <taxon>Agaricales</taxon>
        <taxon>Marasmiineae</taxon>
        <taxon>Omphalotaceae</taxon>
        <taxon>Lentinula</taxon>
    </lineage>
</organism>
<name>A0A1Q3E7I1_LENED</name>